<name>A0A928Z1Q2_9CYAN</name>
<organism evidence="2 3">
    <name type="scientific">Romeriopsis navalis LEGE 11480</name>
    <dbReference type="NCBI Taxonomy" id="2777977"/>
    <lineage>
        <taxon>Bacteria</taxon>
        <taxon>Bacillati</taxon>
        <taxon>Cyanobacteriota</taxon>
        <taxon>Cyanophyceae</taxon>
        <taxon>Leptolyngbyales</taxon>
        <taxon>Leptolyngbyaceae</taxon>
        <taxon>Romeriopsis</taxon>
        <taxon>Romeriopsis navalis</taxon>
    </lineage>
</organism>
<dbReference type="SUPFAM" id="SSF160631">
    <property type="entry name" value="SMI1/KNR4-like"/>
    <property type="match status" value="1"/>
</dbReference>
<dbReference type="InterPro" id="IPR037883">
    <property type="entry name" value="Knr4/Smi1-like_sf"/>
</dbReference>
<keyword evidence="3" id="KW-1185">Reference proteome</keyword>
<dbReference type="AlphaFoldDB" id="A0A928Z1Q2"/>
<gene>
    <name evidence="2" type="ORF">IQ266_00570</name>
</gene>
<accession>A0A928Z1Q2</accession>
<dbReference type="EMBL" id="JADEXQ010000001">
    <property type="protein sequence ID" value="MBE9028247.1"/>
    <property type="molecule type" value="Genomic_DNA"/>
</dbReference>
<protein>
    <submittedName>
        <fullName evidence="2">SMI1/KNR4 family protein</fullName>
    </submittedName>
</protein>
<feature type="domain" description="Knr4/Smi1-like" evidence="1">
    <location>
        <begin position="68"/>
        <end position="198"/>
    </location>
</feature>
<proteinExistence type="predicted"/>
<dbReference type="InterPro" id="IPR018958">
    <property type="entry name" value="Knr4/Smi1-like_dom"/>
</dbReference>
<dbReference type="RefSeq" id="WP_264323064.1">
    <property type="nucleotide sequence ID" value="NZ_JADEXQ010000001.1"/>
</dbReference>
<dbReference type="Proteomes" id="UP000625316">
    <property type="component" value="Unassembled WGS sequence"/>
</dbReference>
<sequence>MTVIIDAIRRIATVAKQRNFANMPGELLSYFDPYPATKNVTPADLATLTGEQSEVLQDYMRSYQPRLTVKQIEEIVEPFAFQLPQEFLDLYQIGNGCLPIGTSEEADWDSIYNYFFFISYTSKFLTLKSIMDCYRSSLIDRNPSLLPICTYQEEIVLFLVGSEIQAETSPVFITYDHDLDQADPSNMEVMWPSLSNMMLAYAELYETSSVHREAIYRKYGSNSDWGLSEFLVA</sequence>
<evidence type="ECO:0000259" key="1">
    <source>
        <dbReference type="Pfam" id="PF09346"/>
    </source>
</evidence>
<evidence type="ECO:0000313" key="3">
    <source>
        <dbReference type="Proteomes" id="UP000625316"/>
    </source>
</evidence>
<dbReference type="Pfam" id="PF09346">
    <property type="entry name" value="SMI1_KNR4"/>
    <property type="match status" value="1"/>
</dbReference>
<evidence type="ECO:0000313" key="2">
    <source>
        <dbReference type="EMBL" id="MBE9028247.1"/>
    </source>
</evidence>
<reference evidence="2" key="1">
    <citation type="submission" date="2020-10" db="EMBL/GenBank/DDBJ databases">
        <authorList>
            <person name="Castelo-Branco R."/>
            <person name="Eusebio N."/>
            <person name="Adriana R."/>
            <person name="Vieira A."/>
            <person name="Brugerolle De Fraissinette N."/>
            <person name="Rezende De Castro R."/>
            <person name="Schneider M.P."/>
            <person name="Vasconcelos V."/>
            <person name="Leao P.N."/>
        </authorList>
    </citation>
    <scope>NUCLEOTIDE SEQUENCE</scope>
    <source>
        <strain evidence="2">LEGE 11480</strain>
    </source>
</reference>
<comment type="caution">
    <text evidence="2">The sequence shown here is derived from an EMBL/GenBank/DDBJ whole genome shotgun (WGS) entry which is preliminary data.</text>
</comment>